<reference evidence="2 3" key="1">
    <citation type="submission" date="2020-08" db="EMBL/GenBank/DDBJ databases">
        <title>novel species in genus Nocardioides.</title>
        <authorList>
            <person name="Zhang G."/>
        </authorList>
    </citation>
    <scope>NUCLEOTIDE SEQUENCE [LARGE SCALE GENOMIC DNA]</scope>
    <source>
        <strain evidence="2 3">SC8A-24</strain>
    </source>
</reference>
<accession>A0ABR6U689</accession>
<name>A0ABR6U689_9ACTN</name>
<feature type="transmembrane region" description="Helical" evidence="1">
    <location>
        <begin position="9"/>
        <end position="28"/>
    </location>
</feature>
<gene>
    <name evidence="2" type="ORF">H7344_06485</name>
</gene>
<evidence type="ECO:0000313" key="3">
    <source>
        <dbReference type="Proteomes" id="UP000604001"/>
    </source>
</evidence>
<organism evidence="2 3">
    <name type="scientific">Nocardioides deserti</name>
    <dbReference type="NCBI Taxonomy" id="1588644"/>
    <lineage>
        <taxon>Bacteria</taxon>
        <taxon>Bacillati</taxon>
        <taxon>Actinomycetota</taxon>
        <taxon>Actinomycetes</taxon>
        <taxon>Propionibacteriales</taxon>
        <taxon>Nocardioidaceae</taxon>
        <taxon>Nocardioides</taxon>
    </lineage>
</organism>
<evidence type="ECO:0000313" key="2">
    <source>
        <dbReference type="EMBL" id="MBC2959937.1"/>
    </source>
</evidence>
<protein>
    <submittedName>
        <fullName evidence="2">Uncharacterized protein</fullName>
    </submittedName>
</protein>
<keyword evidence="1" id="KW-1133">Transmembrane helix</keyword>
<evidence type="ECO:0000256" key="1">
    <source>
        <dbReference type="SAM" id="Phobius"/>
    </source>
</evidence>
<proteinExistence type="predicted"/>
<sequence>MARRWTGRTWVAAVAAVLVVTLVVVVWVRDHRRDEEWAHGGDDVQVGAQVAAARGRAFADAVEAAGGPRRPALPGPQGVAVRVEWSGSPDPDGWYEFILLDGRLEPARPVPADSAWAPGEETGANWSGAYDALAEHYPWLALTADRRVPGGWTSDADALGLRARTIGAGTLVYRLPRAALPTSAPERDLRLAMVHVDADGEVRWAKEVPLEPLPATAAPPSA</sequence>
<dbReference type="EMBL" id="JACMYC010000003">
    <property type="protein sequence ID" value="MBC2959937.1"/>
    <property type="molecule type" value="Genomic_DNA"/>
</dbReference>
<dbReference type="Proteomes" id="UP000604001">
    <property type="component" value="Unassembled WGS sequence"/>
</dbReference>
<keyword evidence="1" id="KW-0812">Transmembrane</keyword>
<keyword evidence="1" id="KW-0472">Membrane</keyword>
<keyword evidence="3" id="KW-1185">Reference proteome</keyword>
<dbReference type="RefSeq" id="WP_186345200.1">
    <property type="nucleotide sequence ID" value="NZ_BMMR01000003.1"/>
</dbReference>
<comment type="caution">
    <text evidence="2">The sequence shown here is derived from an EMBL/GenBank/DDBJ whole genome shotgun (WGS) entry which is preliminary data.</text>
</comment>